<name>A0ABV0M791_9HYPH</name>
<evidence type="ECO:0000313" key="1">
    <source>
        <dbReference type="EMBL" id="MEQ1407740.1"/>
    </source>
</evidence>
<protein>
    <submittedName>
        <fullName evidence="1">Uncharacterized protein</fullName>
    </submittedName>
</protein>
<dbReference type="RefSeq" id="WP_348864107.1">
    <property type="nucleotide sequence ID" value="NZ_JBEAAL010000020.1"/>
</dbReference>
<dbReference type="EMBL" id="JBEAAL010000020">
    <property type="protein sequence ID" value="MEQ1407740.1"/>
    <property type="molecule type" value="Genomic_DNA"/>
</dbReference>
<proteinExistence type="predicted"/>
<evidence type="ECO:0000313" key="2">
    <source>
        <dbReference type="Proteomes" id="UP001496627"/>
    </source>
</evidence>
<comment type="caution">
    <text evidence="1">The sequence shown here is derived from an EMBL/GenBank/DDBJ whole genome shotgun (WGS) entry which is preliminary data.</text>
</comment>
<dbReference type="Proteomes" id="UP001496627">
    <property type="component" value="Unassembled WGS sequence"/>
</dbReference>
<keyword evidence="2" id="KW-1185">Reference proteome</keyword>
<organism evidence="1 2">
    <name type="scientific">Neorhizobium phenanthreniclasticum</name>
    <dbReference type="NCBI Taxonomy" id="3157917"/>
    <lineage>
        <taxon>Bacteria</taxon>
        <taxon>Pseudomonadati</taxon>
        <taxon>Pseudomonadota</taxon>
        <taxon>Alphaproteobacteria</taxon>
        <taxon>Hyphomicrobiales</taxon>
        <taxon>Rhizobiaceae</taxon>
        <taxon>Rhizobium/Agrobacterium group</taxon>
        <taxon>Neorhizobium</taxon>
    </lineage>
</organism>
<sequence length="65" mass="7517">MAGDHPARYDMRKDGYDTWEIFVTETGRTVFVNGKPYAKLKLDEADIYLDVLNSGDYWPDEVTVQ</sequence>
<gene>
    <name evidence="1" type="ORF">ABK249_22730</name>
</gene>
<accession>A0ABV0M791</accession>
<reference evidence="1 2" key="1">
    <citation type="submission" date="2024-05" db="EMBL/GenBank/DDBJ databases">
        <title>Neorhizobium sp. Rsf11, a plant growth promoting and heavy metal resistant PAH-degrader.</title>
        <authorList>
            <person name="Golubev S.N."/>
            <person name="Muratova A.Y."/>
            <person name="Markelova M.I."/>
        </authorList>
    </citation>
    <scope>NUCLEOTIDE SEQUENCE [LARGE SCALE GENOMIC DNA]</scope>
    <source>
        <strain evidence="1 2">Rsf11</strain>
    </source>
</reference>